<protein>
    <submittedName>
        <fullName evidence="2">Uncharacterized protein</fullName>
    </submittedName>
</protein>
<proteinExistence type="predicted"/>
<comment type="caution">
    <text evidence="2">The sequence shown here is derived from an EMBL/GenBank/DDBJ whole genome shotgun (WGS) entry which is preliminary data.</text>
</comment>
<evidence type="ECO:0000313" key="3">
    <source>
        <dbReference type="Proteomes" id="UP000252355"/>
    </source>
</evidence>
<feature type="region of interest" description="Disordered" evidence="1">
    <location>
        <begin position="44"/>
        <end position="89"/>
    </location>
</feature>
<name>A0A367ZEQ5_9BACT</name>
<accession>A0A367ZEQ5</accession>
<sequence length="89" mass="9623">MQDVDRLPIGAHRRGPIGDPPSHIPKRTGSCRIHSTVSFPWRSDGAAFGGPLQQQSEPMAMPVSHAAPSRPADSKRVRRGEPQQPIGPL</sequence>
<gene>
    <name evidence="2" type="ORF">OZSIB_3734</name>
</gene>
<dbReference type="EMBL" id="QOQW01000038">
    <property type="protein sequence ID" value="RCK75791.1"/>
    <property type="molecule type" value="Genomic_DNA"/>
</dbReference>
<feature type="region of interest" description="Disordered" evidence="1">
    <location>
        <begin position="1"/>
        <end position="30"/>
    </location>
</feature>
<evidence type="ECO:0000313" key="2">
    <source>
        <dbReference type="EMBL" id="RCK75791.1"/>
    </source>
</evidence>
<feature type="compositionally biased region" description="Basic and acidic residues" evidence="1">
    <location>
        <begin position="72"/>
        <end position="81"/>
    </location>
</feature>
<dbReference type="AlphaFoldDB" id="A0A367ZEQ5"/>
<organism evidence="2 3">
    <name type="scientific">Candidatus Ozemobacter sibiricus</name>
    <dbReference type="NCBI Taxonomy" id="2268124"/>
    <lineage>
        <taxon>Bacteria</taxon>
        <taxon>Candidatus Ozemobacteria</taxon>
        <taxon>Candidatus Ozemobacterales</taxon>
        <taxon>Candidatus Ozemobacteraceae</taxon>
        <taxon>Candidatus Ozemobacter</taxon>
    </lineage>
</organism>
<reference evidence="2 3" key="1">
    <citation type="submission" date="2018-05" db="EMBL/GenBank/DDBJ databases">
        <title>A metagenomic window into the 2 km-deep terrestrial subsurface aquifer revealed taxonomically and functionally diverse microbial community comprising novel uncultured bacterial lineages.</title>
        <authorList>
            <person name="Kadnikov V.V."/>
            <person name="Mardanov A.V."/>
            <person name="Beletsky A.V."/>
            <person name="Banks D."/>
            <person name="Pimenov N.V."/>
            <person name="Frank Y.A."/>
            <person name="Karnachuk O.V."/>
            <person name="Ravin N.V."/>
        </authorList>
    </citation>
    <scope>NUCLEOTIDE SEQUENCE [LARGE SCALE GENOMIC DNA]</scope>
    <source>
        <strain evidence="2">BY5</strain>
    </source>
</reference>
<evidence type="ECO:0000256" key="1">
    <source>
        <dbReference type="SAM" id="MobiDB-lite"/>
    </source>
</evidence>
<dbReference type="Proteomes" id="UP000252355">
    <property type="component" value="Unassembled WGS sequence"/>
</dbReference>